<accession>A0A9P4V6Y4</accession>
<evidence type="ECO:0000313" key="3">
    <source>
        <dbReference type="Proteomes" id="UP000799444"/>
    </source>
</evidence>
<dbReference type="OrthoDB" id="3231004at2759"/>
<dbReference type="AlphaFoldDB" id="A0A9P4V6Y4"/>
<protein>
    <recommendedName>
        <fullName evidence="4">MACPF domain-containing protein</fullName>
    </recommendedName>
</protein>
<evidence type="ECO:0000313" key="2">
    <source>
        <dbReference type="EMBL" id="KAF2738961.1"/>
    </source>
</evidence>
<evidence type="ECO:0008006" key="4">
    <source>
        <dbReference type="Google" id="ProtNLM"/>
    </source>
</evidence>
<dbReference type="Proteomes" id="UP000799444">
    <property type="component" value="Unassembled WGS sequence"/>
</dbReference>
<gene>
    <name evidence="2" type="ORF">EJ04DRAFT_583374</name>
</gene>
<evidence type="ECO:0000256" key="1">
    <source>
        <dbReference type="SAM" id="MobiDB-lite"/>
    </source>
</evidence>
<sequence>MATLLAPYNTAMQLGSGFNSFTQQLCIDNAVGREPDAPTDTLYEHGEKQIAQEVTYKTSVIDKVTDVTSAMNINPAFSIKYDTLNVSGNGDFLNISKVKESDISFMITVKVINQIIYDHSLTKFQPISGLKAQNFADVYGDCFISGWQEGGSFVAVISVKAKDQEQADLIKAEAAIEFTKEFQNQKKLGLDVKGSFGKSGQEFLKQNETTISVTWTGGGQHLKSPTEDWTFETMKAAALKFPDLVSQTPIRTHAILTKYTALRSFHASNLQATIPYFEKASVYTAILQEAFLDYKNIAKNLQVLAFDASAGTQTLKDAPAAAKKTKSADLAPKEEPESSGSESEGIVKVSTSGAETIASAKAPPKITEPYPPTIEGLEAARQAVRIMLNRIVQEVDLIARNPDLATDETRRIPYMSPFLFKQFIPVRTLL</sequence>
<dbReference type="EMBL" id="ML996106">
    <property type="protein sequence ID" value="KAF2738961.1"/>
    <property type="molecule type" value="Genomic_DNA"/>
</dbReference>
<name>A0A9P4V6Y4_9PLEO</name>
<organism evidence="2 3">
    <name type="scientific">Polyplosphaeria fusca</name>
    <dbReference type="NCBI Taxonomy" id="682080"/>
    <lineage>
        <taxon>Eukaryota</taxon>
        <taxon>Fungi</taxon>
        <taxon>Dikarya</taxon>
        <taxon>Ascomycota</taxon>
        <taxon>Pezizomycotina</taxon>
        <taxon>Dothideomycetes</taxon>
        <taxon>Pleosporomycetidae</taxon>
        <taxon>Pleosporales</taxon>
        <taxon>Tetraplosphaeriaceae</taxon>
        <taxon>Polyplosphaeria</taxon>
    </lineage>
</organism>
<keyword evidence="3" id="KW-1185">Reference proteome</keyword>
<comment type="caution">
    <text evidence="2">The sequence shown here is derived from an EMBL/GenBank/DDBJ whole genome shotgun (WGS) entry which is preliminary data.</text>
</comment>
<feature type="region of interest" description="Disordered" evidence="1">
    <location>
        <begin position="317"/>
        <end position="346"/>
    </location>
</feature>
<proteinExistence type="predicted"/>
<reference evidence="2" key="1">
    <citation type="journal article" date="2020" name="Stud. Mycol.">
        <title>101 Dothideomycetes genomes: a test case for predicting lifestyles and emergence of pathogens.</title>
        <authorList>
            <person name="Haridas S."/>
            <person name="Albert R."/>
            <person name="Binder M."/>
            <person name="Bloem J."/>
            <person name="Labutti K."/>
            <person name="Salamov A."/>
            <person name="Andreopoulos B."/>
            <person name="Baker S."/>
            <person name="Barry K."/>
            <person name="Bills G."/>
            <person name="Bluhm B."/>
            <person name="Cannon C."/>
            <person name="Castanera R."/>
            <person name="Culley D."/>
            <person name="Daum C."/>
            <person name="Ezra D."/>
            <person name="Gonzalez J."/>
            <person name="Henrissat B."/>
            <person name="Kuo A."/>
            <person name="Liang C."/>
            <person name="Lipzen A."/>
            <person name="Lutzoni F."/>
            <person name="Magnuson J."/>
            <person name="Mondo S."/>
            <person name="Nolan M."/>
            <person name="Ohm R."/>
            <person name="Pangilinan J."/>
            <person name="Park H.-J."/>
            <person name="Ramirez L."/>
            <person name="Alfaro M."/>
            <person name="Sun H."/>
            <person name="Tritt A."/>
            <person name="Yoshinaga Y."/>
            <person name="Zwiers L.-H."/>
            <person name="Turgeon B."/>
            <person name="Goodwin S."/>
            <person name="Spatafora J."/>
            <person name="Crous P."/>
            <person name="Grigoriev I."/>
        </authorList>
    </citation>
    <scope>NUCLEOTIDE SEQUENCE</scope>
    <source>
        <strain evidence="2">CBS 125425</strain>
    </source>
</reference>